<dbReference type="InterPro" id="IPR036775">
    <property type="entry name" value="DNA_pol_Y-fam_lit_finger_sf"/>
</dbReference>
<dbReference type="InterPro" id="IPR024728">
    <property type="entry name" value="PolY_HhH_motif"/>
</dbReference>
<dbReference type="Pfam" id="PF11798">
    <property type="entry name" value="IMS_HHH"/>
    <property type="match status" value="1"/>
</dbReference>
<dbReference type="Pfam" id="PF11799">
    <property type="entry name" value="IMS_C"/>
    <property type="match status" value="1"/>
</dbReference>
<evidence type="ECO:0000313" key="4">
    <source>
        <dbReference type="Proteomes" id="UP001209076"/>
    </source>
</evidence>
<dbReference type="InterPro" id="IPR043128">
    <property type="entry name" value="Rev_trsase/Diguanyl_cyclase"/>
</dbReference>
<protein>
    <submittedName>
        <fullName evidence="3">Damage repair protein</fullName>
    </submittedName>
</protein>
<dbReference type="SUPFAM" id="SSF100879">
    <property type="entry name" value="Lesion bypass DNA polymerase (Y-family), little finger domain"/>
    <property type="match status" value="1"/>
</dbReference>
<dbReference type="SUPFAM" id="SSF56672">
    <property type="entry name" value="DNA/RNA polymerases"/>
    <property type="match status" value="1"/>
</dbReference>
<dbReference type="InterPro" id="IPR043502">
    <property type="entry name" value="DNA/RNA_pol_sf"/>
</dbReference>
<sequence>MEEYRLHRNILCIDLKSFYASVECSLRGFDPFKTPLVVADKSRGKGAITLAVTPFLKKLGIPSRCRIYDIPENLRDKIIFARPQMKTYMEYSMKIVEIYLSFISEEDLYVYSVDEAFLDVTSYLNFYQMTDVELAKKIVDKISSELHLPSSCGIGPNMIMAKMALDIDSKKAKDSIAKWTYEDIPTKLWPVKPISEMWGIGNRMEHHLNLLGLETIGDIANYDKALLKRKFGVIGEELWYHTHGIDMSILQDKNKLRAQNKSYGHSQILFRNYYAPEIYTIILEMADEVTRRLRIGRKKCRVIHFGAGYSKDTHGGLHKQVTLDRPTSSFKLIYDTCIDIFNEQYDGSPVRSIGISLGGLTENDTHQFSLFEDLERDENEYQLLASVDEIKMRYGKNAVNRGSSLNKESTIRERNGFVGGHHE</sequence>
<keyword evidence="4" id="KW-1185">Reference proteome</keyword>
<dbReference type="PANTHER" id="PTHR11076:SF35">
    <property type="entry name" value="DNA REPAIR PROTEIN HOMOLOG YOBH"/>
    <property type="match status" value="1"/>
</dbReference>
<dbReference type="Proteomes" id="UP001209076">
    <property type="component" value="Unassembled WGS sequence"/>
</dbReference>
<dbReference type="Gene3D" id="1.10.150.20">
    <property type="entry name" value="5' to 3' exonuclease, C-terminal subdomain"/>
    <property type="match status" value="1"/>
</dbReference>
<accession>A0ABT2PXV9</accession>
<gene>
    <name evidence="3" type="ORF">N7603_07860</name>
</gene>
<reference evidence="4" key="1">
    <citation type="submission" date="2023-07" db="EMBL/GenBank/DDBJ databases">
        <title>Novel Mycoplasma species identified in domestic and wild animals.</title>
        <authorList>
            <person name="Volokhov D.V."/>
            <person name="Furtak V.A."/>
            <person name="Zagorodnyaya T.A."/>
        </authorList>
    </citation>
    <scope>NUCLEOTIDE SEQUENCE [LARGE SCALE GENOMIC DNA]</scope>
    <source>
        <strain evidence="4">92-19</strain>
    </source>
</reference>
<dbReference type="Gene3D" id="3.30.1490.100">
    <property type="entry name" value="DNA polymerase, Y-family, little finger domain"/>
    <property type="match status" value="1"/>
</dbReference>
<dbReference type="EMBL" id="JAOEGN010000017">
    <property type="protein sequence ID" value="MCU0105573.1"/>
    <property type="molecule type" value="Genomic_DNA"/>
</dbReference>
<dbReference type="Pfam" id="PF00817">
    <property type="entry name" value="IMS"/>
    <property type="match status" value="1"/>
</dbReference>
<name>A0ABT2PXV9_9MOLU</name>
<dbReference type="InterPro" id="IPR017961">
    <property type="entry name" value="DNA_pol_Y-fam_little_finger"/>
</dbReference>
<dbReference type="InterPro" id="IPR001126">
    <property type="entry name" value="UmuC"/>
</dbReference>
<dbReference type="Gene3D" id="3.30.70.270">
    <property type="match status" value="1"/>
</dbReference>
<feature type="domain" description="UmuC" evidence="2">
    <location>
        <begin position="10"/>
        <end position="201"/>
    </location>
</feature>
<dbReference type="PANTHER" id="PTHR11076">
    <property type="entry name" value="DNA REPAIR POLYMERASE UMUC / TRANSFERASE FAMILY MEMBER"/>
    <property type="match status" value="1"/>
</dbReference>
<proteinExistence type="inferred from homology"/>
<evidence type="ECO:0000313" key="3">
    <source>
        <dbReference type="EMBL" id="MCU0105573.1"/>
    </source>
</evidence>
<evidence type="ECO:0000256" key="1">
    <source>
        <dbReference type="ARBA" id="ARBA00010945"/>
    </source>
</evidence>
<evidence type="ECO:0000259" key="2">
    <source>
        <dbReference type="PROSITE" id="PS50173"/>
    </source>
</evidence>
<dbReference type="Gene3D" id="3.40.1170.60">
    <property type="match status" value="1"/>
</dbReference>
<organism evidence="3 4">
    <name type="scientific">Paracholeplasma vituli</name>
    <dbReference type="NCBI Taxonomy" id="69473"/>
    <lineage>
        <taxon>Bacteria</taxon>
        <taxon>Bacillati</taxon>
        <taxon>Mycoplasmatota</taxon>
        <taxon>Mollicutes</taxon>
        <taxon>Acholeplasmatales</taxon>
        <taxon>Acholeplasmataceae</taxon>
        <taxon>Paracholeplasma</taxon>
    </lineage>
</organism>
<dbReference type="RefSeq" id="WP_262096892.1">
    <property type="nucleotide sequence ID" value="NZ_JAOEGN010000017.1"/>
</dbReference>
<dbReference type="InterPro" id="IPR050116">
    <property type="entry name" value="DNA_polymerase-Y"/>
</dbReference>
<dbReference type="CDD" id="cd01700">
    <property type="entry name" value="PolY_Pol_V_umuC"/>
    <property type="match status" value="1"/>
</dbReference>
<comment type="similarity">
    <text evidence="1">Belongs to the DNA polymerase type-Y family.</text>
</comment>
<comment type="caution">
    <text evidence="3">The sequence shown here is derived from an EMBL/GenBank/DDBJ whole genome shotgun (WGS) entry which is preliminary data.</text>
</comment>
<dbReference type="PROSITE" id="PS50173">
    <property type="entry name" value="UMUC"/>
    <property type="match status" value="1"/>
</dbReference>